<gene>
    <name evidence="1" type="ORF">GCM10009550_64940</name>
</gene>
<dbReference type="RefSeq" id="WP_344245354.1">
    <property type="nucleotide sequence ID" value="NZ_BAAAHH010000037.1"/>
</dbReference>
<name>A0ABN1RVJ8_9ACTN</name>
<reference evidence="1 2" key="1">
    <citation type="journal article" date="2019" name="Int. J. Syst. Evol. Microbiol.">
        <title>The Global Catalogue of Microorganisms (GCM) 10K type strain sequencing project: providing services to taxonomists for standard genome sequencing and annotation.</title>
        <authorList>
            <consortium name="The Broad Institute Genomics Platform"/>
            <consortium name="The Broad Institute Genome Sequencing Center for Infectious Disease"/>
            <person name="Wu L."/>
            <person name="Ma J."/>
        </authorList>
    </citation>
    <scope>NUCLEOTIDE SEQUENCE [LARGE SCALE GENOMIC DNA]</scope>
    <source>
        <strain evidence="1 2">JCM 10696</strain>
    </source>
</reference>
<comment type="caution">
    <text evidence="1">The sequence shown here is derived from an EMBL/GenBank/DDBJ whole genome shotgun (WGS) entry which is preliminary data.</text>
</comment>
<evidence type="ECO:0000313" key="2">
    <source>
        <dbReference type="Proteomes" id="UP001500665"/>
    </source>
</evidence>
<accession>A0ABN1RVJ8</accession>
<dbReference type="Proteomes" id="UP001500665">
    <property type="component" value="Unassembled WGS sequence"/>
</dbReference>
<proteinExistence type="predicted"/>
<dbReference type="EMBL" id="BAAAHH010000037">
    <property type="protein sequence ID" value="GAA0965220.1"/>
    <property type="molecule type" value="Genomic_DNA"/>
</dbReference>
<organism evidence="1 2">
    <name type="scientific">Actinocorallia libanotica</name>
    <dbReference type="NCBI Taxonomy" id="46162"/>
    <lineage>
        <taxon>Bacteria</taxon>
        <taxon>Bacillati</taxon>
        <taxon>Actinomycetota</taxon>
        <taxon>Actinomycetes</taxon>
        <taxon>Streptosporangiales</taxon>
        <taxon>Thermomonosporaceae</taxon>
        <taxon>Actinocorallia</taxon>
    </lineage>
</organism>
<keyword evidence="2" id="KW-1185">Reference proteome</keyword>
<evidence type="ECO:0000313" key="1">
    <source>
        <dbReference type="EMBL" id="GAA0965220.1"/>
    </source>
</evidence>
<sequence length="93" mass="10314">MVGSGDTDGAPWRRARPLPVDLLVRTAWTVNDLPHPSLDLGTFPRHLDDLAIPPDAPARLRQILRAPAATALRLQLDLLDRLEPHLGARREDC</sequence>
<protein>
    <submittedName>
        <fullName evidence="1">Uncharacterized protein</fullName>
    </submittedName>
</protein>